<dbReference type="PRINTS" id="PR00368">
    <property type="entry name" value="FADPNR"/>
</dbReference>
<dbReference type="PANTHER" id="PTHR42877">
    <property type="entry name" value="L-ORNITHINE N(5)-MONOOXYGENASE-RELATED"/>
    <property type="match status" value="1"/>
</dbReference>
<dbReference type="STRING" id="13706.A0A1X2HM84"/>
<dbReference type="Pfam" id="PF00743">
    <property type="entry name" value="FMO-like"/>
    <property type="match status" value="1"/>
</dbReference>
<keyword evidence="3" id="KW-0274">FAD</keyword>
<keyword evidence="6" id="KW-1185">Reference proteome</keyword>
<keyword evidence="4" id="KW-0560">Oxidoreductase</keyword>
<dbReference type="AlphaFoldDB" id="A0A1X2HM84"/>
<reference evidence="5 6" key="1">
    <citation type="submission" date="2016-07" db="EMBL/GenBank/DDBJ databases">
        <title>Pervasive Adenine N6-methylation of Active Genes in Fungi.</title>
        <authorList>
            <consortium name="DOE Joint Genome Institute"/>
            <person name="Mondo S.J."/>
            <person name="Dannebaum R.O."/>
            <person name="Kuo R.C."/>
            <person name="Labutti K."/>
            <person name="Haridas S."/>
            <person name="Kuo A."/>
            <person name="Salamov A."/>
            <person name="Ahrendt S.R."/>
            <person name="Lipzen A."/>
            <person name="Sullivan W."/>
            <person name="Andreopoulos W.B."/>
            <person name="Clum A."/>
            <person name="Lindquist E."/>
            <person name="Daum C."/>
            <person name="Ramamoorthy G.K."/>
            <person name="Gryganskyi A."/>
            <person name="Culley D."/>
            <person name="Magnuson J.K."/>
            <person name="James T.Y."/>
            <person name="O'Malley M.A."/>
            <person name="Stajich J.E."/>
            <person name="Spatafora J.W."/>
            <person name="Visel A."/>
            <person name="Grigoriev I.V."/>
        </authorList>
    </citation>
    <scope>NUCLEOTIDE SEQUENCE [LARGE SCALE GENOMIC DNA]</scope>
    <source>
        <strain evidence="5 6">NRRL 2496</strain>
    </source>
</reference>
<keyword evidence="2" id="KW-0285">Flavoprotein</keyword>
<evidence type="ECO:0000313" key="6">
    <source>
        <dbReference type="Proteomes" id="UP000242180"/>
    </source>
</evidence>
<dbReference type="GO" id="GO:0050660">
    <property type="term" value="F:flavin adenine dinucleotide binding"/>
    <property type="evidence" value="ECO:0007669"/>
    <property type="project" value="InterPro"/>
</dbReference>
<dbReference type="SUPFAM" id="SSF51905">
    <property type="entry name" value="FAD/NAD(P)-binding domain"/>
    <property type="match status" value="1"/>
</dbReference>
<evidence type="ECO:0000313" key="5">
    <source>
        <dbReference type="EMBL" id="ORZ00392.1"/>
    </source>
</evidence>
<dbReference type="InterPro" id="IPR036188">
    <property type="entry name" value="FAD/NAD-bd_sf"/>
</dbReference>
<dbReference type="OMA" id="HISFNTE"/>
<evidence type="ECO:0000256" key="4">
    <source>
        <dbReference type="ARBA" id="ARBA00023002"/>
    </source>
</evidence>
<dbReference type="PANTHER" id="PTHR42877:SF4">
    <property type="entry name" value="FAD_NAD(P)-BINDING DOMAIN-CONTAINING PROTEIN-RELATED"/>
    <property type="match status" value="1"/>
</dbReference>
<evidence type="ECO:0000256" key="3">
    <source>
        <dbReference type="ARBA" id="ARBA00022827"/>
    </source>
</evidence>
<organism evidence="5 6">
    <name type="scientific">Syncephalastrum racemosum</name>
    <name type="common">Filamentous fungus</name>
    <dbReference type="NCBI Taxonomy" id="13706"/>
    <lineage>
        <taxon>Eukaryota</taxon>
        <taxon>Fungi</taxon>
        <taxon>Fungi incertae sedis</taxon>
        <taxon>Mucoromycota</taxon>
        <taxon>Mucoromycotina</taxon>
        <taxon>Mucoromycetes</taxon>
        <taxon>Mucorales</taxon>
        <taxon>Syncephalastraceae</taxon>
        <taxon>Syncephalastrum</taxon>
    </lineage>
</organism>
<comment type="caution">
    <text evidence="5">The sequence shown here is derived from an EMBL/GenBank/DDBJ whole genome shotgun (WGS) entry which is preliminary data.</text>
</comment>
<dbReference type="OrthoDB" id="74360at2759"/>
<dbReference type="EMBL" id="MCGN01000002">
    <property type="protein sequence ID" value="ORZ00392.1"/>
    <property type="molecule type" value="Genomic_DNA"/>
</dbReference>
<comment type="similarity">
    <text evidence="1">Belongs to the FAD-binding monooxygenase family.</text>
</comment>
<dbReference type="InterPro" id="IPR051209">
    <property type="entry name" value="FAD-bind_Monooxygenase_sf"/>
</dbReference>
<dbReference type="PRINTS" id="PR00469">
    <property type="entry name" value="PNDRDTASEII"/>
</dbReference>
<proteinExistence type="inferred from homology"/>
<evidence type="ECO:0000256" key="2">
    <source>
        <dbReference type="ARBA" id="ARBA00022630"/>
    </source>
</evidence>
<gene>
    <name evidence="5" type="ORF">BCR43DRAFT_511404</name>
</gene>
<dbReference type="GO" id="GO:0050661">
    <property type="term" value="F:NADP binding"/>
    <property type="evidence" value="ECO:0007669"/>
    <property type="project" value="InterPro"/>
</dbReference>
<dbReference type="Gene3D" id="3.50.50.60">
    <property type="entry name" value="FAD/NAD(P)-binding domain"/>
    <property type="match status" value="2"/>
</dbReference>
<protein>
    <submittedName>
        <fullName evidence="5">Putative flavo protein</fullName>
    </submittedName>
</protein>
<sequence>MTVPTVGIIGGGISGITAAVQLKKKMGIEAQIFEASDNFGGTWYQNTYPGCACDVPSHLYSLSFDLNPEWSQRFSPQPEIHAYLSKVANKHQLKKQTSFSTEVVQALWIESERRWRLDWRQQGDTCVQSSFFDYIYVGVGSLRVAHIPEEFKGFQGTIVHTTHWDPTVDFTDKRVAIVGSGSSAIQAIPTLADAASVLYSYQRTPAWCIIRKQYHYSALFKFFLRYVPFVARIYRFYLFLLYELNYINFGYYSSYLGRLRRRKIEEQIRGRLEKSGRPDLVPALIPNYPPGCKRILQSEFYYEALCKDNVVLERTPIQSVEGRTITTQDGKEAEFDILVLATGFDVQGYLGNLKIYGKDEKVSLNEQWQKGFPDTYKTVTINGYPNLFMILGASSILGHNSVIIMGECQVDYSIRCMKYAIKHNLAAFEPEKRAQDEFVKNLKKAFEKTVWKGGCNSWYLNEEGDVTAIWSSTVTRFWLLLRKVDFSKFITYKRV</sequence>
<dbReference type="Proteomes" id="UP000242180">
    <property type="component" value="Unassembled WGS sequence"/>
</dbReference>
<evidence type="ECO:0000256" key="1">
    <source>
        <dbReference type="ARBA" id="ARBA00010139"/>
    </source>
</evidence>
<dbReference type="InterPro" id="IPR020946">
    <property type="entry name" value="Flavin_mOase-like"/>
</dbReference>
<dbReference type="InParanoid" id="A0A1X2HM84"/>
<name>A0A1X2HM84_SYNRA</name>
<dbReference type="GO" id="GO:0004499">
    <property type="term" value="F:N,N-dimethylaniline monooxygenase activity"/>
    <property type="evidence" value="ECO:0007669"/>
    <property type="project" value="InterPro"/>
</dbReference>
<accession>A0A1X2HM84</accession>